<evidence type="ECO:0000256" key="8">
    <source>
        <dbReference type="ARBA" id="ARBA00023136"/>
    </source>
</evidence>
<keyword evidence="4" id="KW-0997">Cell inner membrane</keyword>
<accession>A0AAU7V9G6</accession>
<dbReference type="PANTHER" id="PTHR32196:SF32">
    <property type="entry name" value="XYLOSE TRANSPORT SYSTEM PERMEASE PROTEIN XYLH"/>
    <property type="match status" value="1"/>
</dbReference>
<dbReference type="NCBIfam" id="NF040906">
    <property type="entry name" value="GguB"/>
    <property type="match status" value="1"/>
</dbReference>
<evidence type="ECO:0000256" key="9">
    <source>
        <dbReference type="ARBA" id="ARBA00035611"/>
    </source>
</evidence>
<proteinExistence type="predicted"/>
<evidence type="ECO:0000313" key="12">
    <source>
        <dbReference type="EMBL" id="XBW08665.1"/>
    </source>
</evidence>
<keyword evidence="6 11" id="KW-0812">Transmembrane</keyword>
<keyword evidence="2" id="KW-0813">Transport</keyword>
<evidence type="ECO:0000256" key="5">
    <source>
        <dbReference type="ARBA" id="ARBA00022597"/>
    </source>
</evidence>
<keyword evidence="8 11" id="KW-0472">Membrane</keyword>
<feature type="transmembrane region" description="Helical" evidence="11">
    <location>
        <begin position="20"/>
        <end position="41"/>
    </location>
</feature>
<dbReference type="GO" id="GO:0022857">
    <property type="term" value="F:transmembrane transporter activity"/>
    <property type="evidence" value="ECO:0007669"/>
    <property type="project" value="InterPro"/>
</dbReference>
<feature type="transmembrane region" description="Helical" evidence="11">
    <location>
        <begin position="99"/>
        <end position="116"/>
    </location>
</feature>
<evidence type="ECO:0000256" key="6">
    <source>
        <dbReference type="ARBA" id="ARBA00022692"/>
    </source>
</evidence>
<sequence>MSVQPKIKAPKQRVISLKEYGILAALIAIVIVFAILTKGALLEPDNVANLVKQNAYVMVLTIGMTMVIIARHIDLSVGSVVAFVGAVVAVLMSNAGLPWIVAVAAGLLLGVLIGFWQGFWVAYVGIPAFIVTLGGMLLFRGLALIVLNGKTVTTPSKPFKAIAGGSLPPVFGYLGYMDMVTLLIGALAIVGVVWSLFRSRARSARAGVAVEGYVAFVLRLVLIVFAIGFVTYLLAMSAGGTPVVLVIVGVLVVVYSFVMSRTRFGRHIYAVGGNLKAARLSGINTRRVDFWVFVNMGFLAALAGIIVTSRAGSAVGSAGTMFELDAIAASFIGGTAVSGGVGKISGAIIGALVMGVLNMGLSILGVNPNVQQAIKGLVVVFAVAADVISSKRGKQ</sequence>
<organism evidence="12">
    <name type="scientific">Scrofimicrobium appendicitidis</name>
    <dbReference type="NCBI Taxonomy" id="3079930"/>
    <lineage>
        <taxon>Bacteria</taxon>
        <taxon>Bacillati</taxon>
        <taxon>Actinomycetota</taxon>
        <taxon>Actinomycetes</taxon>
        <taxon>Actinomycetales</taxon>
        <taxon>Actinomycetaceae</taxon>
        <taxon>Scrofimicrobium</taxon>
    </lineage>
</organism>
<feature type="transmembrane region" description="Helical" evidence="11">
    <location>
        <begin position="209"/>
        <end position="234"/>
    </location>
</feature>
<evidence type="ECO:0000256" key="10">
    <source>
        <dbReference type="ARBA" id="ARBA00035686"/>
    </source>
</evidence>
<gene>
    <name evidence="12" type="primary">mmsB</name>
    <name evidence="12" type="ORF">SAC06_03660</name>
</gene>
<evidence type="ECO:0000256" key="2">
    <source>
        <dbReference type="ARBA" id="ARBA00022448"/>
    </source>
</evidence>
<dbReference type="GO" id="GO:0005886">
    <property type="term" value="C:plasma membrane"/>
    <property type="evidence" value="ECO:0007669"/>
    <property type="project" value="UniProtKB-SubCell"/>
</dbReference>
<feature type="transmembrane region" description="Helical" evidence="11">
    <location>
        <begin position="123"/>
        <end position="147"/>
    </location>
</feature>
<feature type="transmembrane region" description="Helical" evidence="11">
    <location>
        <begin position="288"/>
        <end position="308"/>
    </location>
</feature>
<dbReference type="AlphaFoldDB" id="A0AAU7V9G6"/>
<comment type="function">
    <text evidence="9">Part of the binding-protein-dependent transport system for D-xylose. Probably responsible for the translocation of the substrate across the membrane.</text>
</comment>
<dbReference type="InterPro" id="IPR001851">
    <property type="entry name" value="ABC_transp_permease"/>
</dbReference>
<feature type="transmembrane region" description="Helical" evidence="11">
    <location>
        <begin position="173"/>
        <end position="197"/>
    </location>
</feature>
<protein>
    <recommendedName>
        <fullName evidence="10">Xylose transport system permease protein XylH</fullName>
    </recommendedName>
</protein>
<dbReference type="PANTHER" id="PTHR32196">
    <property type="entry name" value="ABC TRANSPORTER PERMEASE PROTEIN YPHD-RELATED-RELATED"/>
    <property type="match status" value="1"/>
</dbReference>
<dbReference type="CDD" id="cd06579">
    <property type="entry name" value="TM_PBP1_transp_AraH_like"/>
    <property type="match status" value="1"/>
</dbReference>
<comment type="subcellular location">
    <subcellularLocation>
        <location evidence="1">Cell membrane</location>
        <topology evidence="1">Multi-pass membrane protein</topology>
    </subcellularLocation>
</comment>
<name>A0AAU7V9G6_9ACTO</name>
<dbReference type="RefSeq" id="WP_350258865.1">
    <property type="nucleotide sequence ID" value="NZ_CP138335.1"/>
</dbReference>
<feature type="transmembrane region" description="Helical" evidence="11">
    <location>
        <begin position="75"/>
        <end position="93"/>
    </location>
</feature>
<keyword evidence="3" id="KW-1003">Cell membrane</keyword>
<evidence type="ECO:0000256" key="7">
    <source>
        <dbReference type="ARBA" id="ARBA00022989"/>
    </source>
</evidence>
<dbReference type="KEGG" id="sapp:SAC06_03660"/>
<keyword evidence="7 11" id="KW-1133">Transmembrane helix</keyword>
<dbReference type="Pfam" id="PF02653">
    <property type="entry name" value="BPD_transp_2"/>
    <property type="match status" value="1"/>
</dbReference>
<evidence type="ECO:0000256" key="3">
    <source>
        <dbReference type="ARBA" id="ARBA00022475"/>
    </source>
</evidence>
<feature type="transmembrane region" description="Helical" evidence="11">
    <location>
        <begin position="53"/>
        <end position="70"/>
    </location>
</feature>
<feature type="transmembrane region" description="Helical" evidence="11">
    <location>
        <begin position="240"/>
        <end position="258"/>
    </location>
</feature>
<reference evidence="12" key="1">
    <citation type="submission" date="2023-11" db="EMBL/GenBank/DDBJ databases">
        <title>Scrofimicrobium hongkongense sp. nov., isolated from a patient with peritonitis.</title>
        <authorList>
            <person name="Lao H.Y."/>
            <person name="Wong A.Y.P."/>
            <person name="Ng T.L."/>
            <person name="Wong R.Y.L."/>
            <person name="Yau M.C.Y."/>
            <person name="Lam J.Y.W."/>
            <person name="Siu G.K.H."/>
        </authorList>
    </citation>
    <scope>NUCLEOTIDE SEQUENCE</scope>
    <source>
        <strain evidence="12">R131</strain>
    </source>
</reference>
<keyword evidence="5" id="KW-0762">Sugar transport</keyword>
<evidence type="ECO:0000256" key="1">
    <source>
        <dbReference type="ARBA" id="ARBA00004651"/>
    </source>
</evidence>
<evidence type="ECO:0000256" key="4">
    <source>
        <dbReference type="ARBA" id="ARBA00022519"/>
    </source>
</evidence>
<feature type="transmembrane region" description="Helical" evidence="11">
    <location>
        <begin position="344"/>
        <end position="366"/>
    </location>
</feature>
<dbReference type="EMBL" id="CP138335">
    <property type="protein sequence ID" value="XBW08665.1"/>
    <property type="molecule type" value="Genomic_DNA"/>
</dbReference>
<evidence type="ECO:0000256" key="11">
    <source>
        <dbReference type="SAM" id="Phobius"/>
    </source>
</evidence>